<dbReference type="PANTHER" id="PTHR14237">
    <property type="entry name" value="MOLYBDOPTERIN COFACTOR SULFURASE MOSC"/>
    <property type="match status" value="1"/>
</dbReference>
<name>A0A318KUY3_9NEIS</name>
<sequence>MHLAELYVHPLKSGRGVRHGRAFAGQAGLLGDRSWMLTTPQGEFITARSHPMLTQVRVTMIPGALLLQAPGMPLRAAISAVYTQPAATSVWGDDFAAWHGDATVDAWFSQFLGQPCQLLFIGEAPQRQQKTQAAPLGFADGYPYLLAGEGSLADLNGQLATPVTMRHFRPNLVIAGSGPYEEDDWTVIRIGPVVFDVAKPCTRCVLTTVDPATGQRAADQEPLATLMRTRQFDDGVRFGQNLAARNEGLLEVGMEVEVLETTLAF</sequence>
<dbReference type="SUPFAM" id="SSF141673">
    <property type="entry name" value="MOSC N-terminal domain-like"/>
    <property type="match status" value="1"/>
</dbReference>
<dbReference type="Proteomes" id="UP000247555">
    <property type="component" value="Unassembled WGS sequence"/>
</dbReference>
<comment type="caution">
    <text evidence="2">The sequence shown here is derived from an EMBL/GenBank/DDBJ whole genome shotgun (WGS) entry which is preliminary data.</text>
</comment>
<gene>
    <name evidence="2" type="ORF">DFR34_106151</name>
</gene>
<proteinExistence type="predicted"/>
<feature type="domain" description="MOSC" evidence="1">
    <location>
        <begin position="101"/>
        <end position="259"/>
    </location>
</feature>
<dbReference type="RefSeq" id="WP_110390425.1">
    <property type="nucleotide sequence ID" value="NZ_QJKI01000006.1"/>
</dbReference>
<evidence type="ECO:0000313" key="2">
    <source>
        <dbReference type="EMBL" id="PXX79515.1"/>
    </source>
</evidence>
<dbReference type="GO" id="GO:0030170">
    <property type="term" value="F:pyridoxal phosphate binding"/>
    <property type="evidence" value="ECO:0007669"/>
    <property type="project" value="InterPro"/>
</dbReference>
<keyword evidence="3" id="KW-1185">Reference proteome</keyword>
<dbReference type="Pfam" id="PF03476">
    <property type="entry name" value="MOSC_N"/>
    <property type="match status" value="1"/>
</dbReference>
<dbReference type="InterPro" id="IPR005302">
    <property type="entry name" value="MoCF_Sase_C"/>
</dbReference>
<organism evidence="2 3">
    <name type="scientific">Rivihabitans pingtungensis</name>
    <dbReference type="NCBI Taxonomy" id="1054498"/>
    <lineage>
        <taxon>Bacteria</taxon>
        <taxon>Pseudomonadati</taxon>
        <taxon>Pseudomonadota</taxon>
        <taxon>Betaproteobacteria</taxon>
        <taxon>Neisseriales</taxon>
        <taxon>Aquaspirillaceae</taxon>
        <taxon>Rivihabitans</taxon>
    </lineage>
</organism>
<accession>A0A318KUY3</accession>
<dbReference type="PANTHER" id="PTHR14237:SF19">
    <property type="entry name" value="MITOCHONDRIAL AMIDOXIME REDUCING COMPONENT 1"/>
    <property type="match status" value="1"/>
</dbReference>
<dbReference type="PROSITE" id="PS51340">
    <property type="entry name" value="MOSC"/>
    <property type="match status" value="1"/>
</dbReference>
<dbReference type="Pfam" id="PF03473">
    <property type="entry name" value="MOSC"/>
    <property type="match status" value="1"/>
</dbReference>
<dbReference type="GO" id="GO:0003824">
    <property type="term" value="F:catalytic activity"/>
    <property type="evidence" value="ECO:0007669"/>
    <property type="project" value="InterPro"/>
</dbReference>
<dbReference type="OrthoDB" id="581532at2"/>
<reference evidence="2 3" key="1">
    <citation type="submission" date="2018-05" db="EMBL/GenBank/DDBJ databases">
        <title>Genomic Encyclopedia of Type Strains, Phase IV (KMG-IV): sequencing the most valuable type-strain genomes for metagenomic binning, comparative biology and taxonomic classification.</title>
        <authorList>
            <person name="Goeker M."/>
        </authorList>
    </citation>
    <scope>NUCLEOTIDE SEQUENCE [LARGE SCALE GENOMIC DNA]</scope>
    <source>
        <strain evidence="2 3">DSM 29661</strain>
    </source>
</reference>
<dbReference type="InterPro" id="IPR005303">
    <property type="entry name" value="MOCOS_middle"/>
</dbReference>
<evidence type="ECO:0000259" key="1">
    <source>
        <dbReference type="PROSITE" id="PS51340"/>
    </source>
</evidence>
<evidence type="ECO:0000313" key="3">
    <source>
        <dbReference type="Proteomes" id="UP000247555"/>
    </source>
</evidence>
<dbReference type="InterPro" id="IPR011037">
    <property type="entry name" value="Pyrv_Knase-like_insert_dom_sf"/>
</dbReference>
<dbReference type="GO" id="GO:0030151">
    <property type="term" value="F:molybdenum ion binding"/>
    <property type="evidence" value="ECO:0007669"/>
    <property type="project" value="InterPro"/>
</dbReference>
<protein>
    <recommendedName>
        <fullName evidence="1">MOSC domain-containing protein</fullName>
    </recommendedName>
</protein>
<dbReference type="AlphaFoldDB" id="A0A318KUY3"/>
<dbReference type="SUPFAM" id="SSF50800">
    <property type="entry name" value="PK beta-barrel domain-like"/>
    <property type="match status" value="1"/>
</dbReference>
<dbReference type="EMBL" id="QJKI01000006">
    <property type="protein sequence ID" value="PXX79515.1"/>
    <property type="molecule type" value="Genomic_DNA"/>
</dbReference>